<feature type="compositionally biased region" description="Pro residues" evidence="2">
    <location>
        <begin position="47"/>
        <end position="72"/>
    </location>
</feature>
<evidence type="ECO:0000256" key="2">
    <source>
        <dbReference type="SAM" id="MobiDB-lite"/>
    </source>
</evidence>
<evidence type="ECO:0000313" key="4">
    <source>
        <dbReference type="EMBL" id="GAU28575.1"/>
    </source>
</evidence>
<feature type="domain" description="C2H2-type" evidence="3">
    <location>
        <begin position="7"/>
        <end position="35"/>
    </location>
</feature>
<protein>
    <recommendedName>
        <fullName evidence="3">C2H2-type domain-containing protein</fullName>
    </recommendedName>
</protein>
<keyword evidence="5" id="KW-1185">Reference proteome</keyword>
<evidence type="ECO:0000259" key="3">
    <source>
        <dbReference type="PROSITE" id="PS50157"/>
    </source>
</evidence>
<feature type="region of interest" description="Disordered" evidence="2">
    <location>
        <begin position="32"/>
        <end position="72"/>
    </location>
</feature>
<proteinExistence type="predicted"/>
<evidence type="ECO:0000256" key="1">
    <source>
        <dbReference type="PROSITE-ProRule" id="PRU00042"/>
    </source>
</evidence>
<sequence>MMTKVEFLCSECGKYFPSPEALAVHTIEQHYPNRILESSKQPKPQQNAPPPPPPPLPENAPPPLENAPPPLVLPLHLNQPAYARDFDLNLPFMSNE</sequence>
<name>A0A2Z6MXW5_TRISU</name>
<keyword evidence="1" id="KW-0862">Zinc</keyword>
<dbReference type="InterPro" id="IPR013087">
    <property type="entry name" value="Znf_C2H2_type"/>
</dbReference>
<keyword evidence="1" id="KW-0479">Metal-binding</keyword>
<dbReference type="PROSITE" id="PS50157">
    <property type="entry name" value="ZINC_FINGER_C2H2_2"/>
    <property type="match status" value="1"/>
</dbReference>
<reference evidence="5" key="1">
    <citation type="journal article" date="2017" name="Front. Plant Sci.">
        <title>Climate Clever Clovers: New Paradigm to Reduce the Environmental Footprint of Ruminants by Breeding Low Methanogenic Forages Utilizing Haplotype Variation.</title>
        <authorList>
            <person name="Kaur P."/>
            <person name="Appels R."/>
            <person name="Bayer P.E."/>
            <person name="Keeble-Gagnere G."/>
            <person name="Wang J."/>
            <person name="Hirakawa H."/>
            <person name="Shirasawa K."/>
            <person name="Vercoe P."/>
            <person name="Stefanova K."/>
            <person name="Durmic Z."/>
            <person name="Nichols P."/>
            <person name="Revell C."/>
            <person name="Isobe S.N."/>
            <person name="Edwards D."/>
            <person name="Erskine W."/>
        </authorList>
    </citation>
    <scope>NUCLEOTIDE SEQUENCE [LARGE SCALE GENOMIC DNA]</scope>
    <source>
        <strain evidence="5">cv. Daliak</strain>
    </source>
</reference>
<evidence type="ECO:0000313" key="5">
    <source>
        <dbReference type="Proteomes" id="UP000242715"/>
    </source>
</evidence>
<dbReference type="EMBL" id="DF973375">
    <property type="protein sequence ID" value="GAU28575.1"/>
    <property type="molecule type" value="Genomic_DNA"/>
</dbReference>
<dbReference type="AlphaFoldDB" id="A0A2Z6MXW5"/>
<gene>
    <name evidence="4" type="ORF">TSUD_269150</name>
</gene>
<keyword evidence="1" id="KW-0863">Zinc-finger</keyword>
<accession>A0A2Z6MXW5</accession>
<dbReference type="Proteomes" id="UP000242715">
    <property type="component" value="Unassembled WGS sequence"/>
</dbReference>
<organism evidence="4 5">
    <name type="scientific">Trifolium subterraneum</name>
    <name type="common">Subterranean clover</name>
    <dbReference type="NCBI Taxonomy" id="3900"/>
    <lineage>
        <taxon>Eukaryota</taxon>
        <taxon>Viridiplantae</taxon>
        <taxon>Streptophyta</taxon>
        <taxon>Embryophyta</taxon>
        <taxon>Tracheophyta</taxon>
        <taxon>Spermatophyta</taxon>
        <taxon>Magnoliopsida</taxon>
        <taxon>eudicotyledons</taxon>
        <taxon>Gunneridae</taxon>
        <taxon>Pentapetalae</taxon>
        <taxon>rosids</taxon>
        <taxon>fabids</taxon>
        <taxon>Fabales</taxon>
        <taxon>Fabaceae</taxon>
        <taxon>Papilionoideae</taxon>
        <taxon>50 kb inversion clade</taxon>
        <taxon>NPAAA clade</taxon>
        <taxon>Hologalegina</taxon>
        <taxon>IRL clade</taxon>
        <taxon>Trifolieae</taxon>
        <taxon>Trifolium</taxon>
    </lineage>
</organism>
<dbReference type="OrthoDB" id="10469198at2759"/>
<dbReference type="GO" id="GO:0008270">
    <property type="term" value="F:zinc ion binding"/>
    <property type="evidence" value="ECO:0007669"/>
    <property type="project" value="UniProtKB-KW"/>
</dbReference>
<dbReference type="PROSITE" id="PS00028">
    <property type="entry name" value="ZINC_FINGER_C2H2_1"/>
    <property type="match status" value="1"/>
</dbReference>